<feature type="binding site" evidence="10">
    <location>
        <begin position="16"/>
        <end position="21"/>
    </location>
    <ligand>
        <name>substrate</name>
    </ligand>
</feature>
<sequence>MSLQDAPSALIVAGPTASGKSAAALALAERLGGAVINADAMQVYRDLRVLTARPSPEEEARAPHLLYGYVDGAERYSAGRFVGEAVEAIERCRAEGLMPILCGGTGLYLKALTEGLSPIPEVPAPIQTEAEARWSEDPVRFRDALLQSDPAMTRLDPADRQRHVRAMAVLEATGRPLSSWQEEPPVPPLPGFRFAAAWIALPREELYRRCDLRFRRMLEEGASLEVERLLERGLDPSLPVMKSLGVPELAAMLRGELSPEEAEARAAQQTRRFAKRQTTWFSNQTGWPSFGAPEALKAHFLHQAM</sequence>
<dbReference type="SUPFAM" id="SSF52540">
    <property type="entry name" value="P-loop containing nucleoside triphosphate hydrolases"/>
    <property type="match status" value="1"/>
</dbReference>
<dbReference type="EC" id="2.5.1.75" evidence="10"/>
<comment type="cofactor">
    <cofactor evidence="1 10">
        <name>Mg(2+)</name>
        <dbReference type="ChEBI" id="CHEBI:18420"/>
    </cofactor>
</comment>
<evidence type="ECO:0000256" key="8">
    <source>
        <dbReference type="ARBA" id="ARBA00022842"/>
    </source>
</evidence>
<dbReference type="GO" id="GO:0006400">
    <property type="term" value="P:tRNA modification"/>
    <property type="evidence" value="ECO:0007669"/>
    <property type="project" value="TreeGrafter"/>
</dbReference>
<evidence type="ECO:0000256" key="5">
    <source>
        <dbReference type="ARBA" id="ARBA00022694"/>
    </source>
</evidence>
<keyword evidence="4 10" id="KW-0808">Transferase</keyword>
<dbReference type="InterPro" id="IPR027417">
    <property type="entry name" value="P-loop_NTPase"/>
</dbReference>
<evidence type="ECO:0000256" key="11">
    <source>
        <dbReference type="RuleBase" id="RU003783"/>
    </source>
</evidence>
<evidence type="ECO:0000313" key="14">
    <source>
        <dbReference type="EMBL" id="MCQ8185459.1"/>
    </source>
</evidence>
<keyword evidence="8 10" id="KW-0460">Magnesium</keyword>
<keyword evidence="15" id="KW-1185">Reference proteome</keyword>
<dbReference type="Proteomes" id="UP001142610">
    <property type="component" value="Unassembled WGS sequence"/>
</dbReference>
<dbReference type="RefSeq" id="WP_256619345.1">
    <property type="nucleotide sequence ID" value="NZ_JANIBC010000005.1"/>
</dbReference>
<dbReference type="Pfam" id="PF01715">
    <property type="entry name" value="IPPT"/>
    <property type="match status" value="1"/>
</dbReference>
<feature type="binding site" evidence="10">
    <location>
        <begin position="14"/>
        <end position="21"/>
    </location>
    <ligand>
        <name>ATP</name>
        <dbReference type="ChEBI" id="CHEBI:30616"/>
    </ligand>
</feature>
<proteinExistence type="inferred from homology"/>
<evidence type="ECO:0000256" key="12">
    <source>
        <dbReference type="RuleBase" id="RU003784"/>
    </source>
</evidence>
<keyword evidence="6 10" id="KW-0547">Nucleotide-binding</keyword>
<keyword evidence="5 10" id="KW-0819">tRNA processing</keyword>
<evidence type="ECO:0000256" key="6">
    <source>
        <dbReference type="ARBA" id="ARBA00022741"/>
    </source>
</evidence>
<dbReference type="GO" id="GO:0005524">
    <property type="term" value="F:ATP binding"/>
    <property type="evidence" value="ECO:0007669"/>
    <property type="project" value="UniProtKB-UniRule"/>
</dbReference>
<reference evidence="14" key="1">
    <citation type="submission" date="2022-07" db="EMBL/GenBank/DDBJ databases">
        <title>Parvularcula maris sp. nov., an algicidal bacterium isolated from seawater.</title>
        <authorList>
            <person name="Li F."/>
        </authorList>
    </citation>
    <scope>NUCLEOTIDE SEQUENCE</scope>
    <source>
        <strain evidence="14">BGMRC 0090</strain>
    </source>
</reference>
<comment type="catalytic activity">
    <reaction evidence="9 10 11">
        <text>adenosine(37) in tRNA + dimethylallyl diphosphate = N(6)-dimethylallyladenosine(37) in tRNA + diphosphate</text>
        <dbReference type="Rhea" id="RHEA:26482"/>
        <dbReference type="Rhea" id="RHEA-COMP:10162"/>
        <dbReference type="Rhea" id="RHEA-COMP:10375"/>
        <dbReference type="ChEBI" id="CHEBI:33019"/>
        <dbReference type="ChEBI" id="CHEBI:57623"/>
        <dbReference type="ChEBI" id="CHEBI:74411"/>
        <dbReference type="ChEBI" id="CHEBI:74415"/>
        <dbReference type="EC" id="2.5.1.75"/>
    </reaction>
</comment>
<dbReference type="NCBIfam" id="TIGR00174">
    <property type="entry name" value="miaA"/>
    <property type="match status" value="1"/>
</dbReference>
<gene>
    <name evidence="10 14" type="primary">miaA</name>
    <name evidence="14" type="ORF">NOG11_08630</name>
</gene>
<comment type="similarity">
    <text evidence="3 10 13">Belongs to the IPP transferase family.</text>
</comment>
<dbReference type="AlphaFoldDB" id="A0A9X2RI01"/>
<evidence type="ECO:0000256" key="9">
    <source>
        <dbReference type="ARBA" id="ARBA00049563"/>
    </source>
</evidence>
<dbReference type="InterPro" id="IPR018022">
    <property type="entry name" value="IPT"/>
</dbReference>
<dbReference type="GO" id="GO:0052381">
    <property type="term" value="F:tRNA dimethylallyltransferase activity"/>
    <property type="evidence" value="ECO:0007669"/>
    <property type="project" value="UniProtKB-UniRule"/>
</dbReference>
<evidence type="ECO:0000256" key="10">
    <source>
        <dbReference type="HAMAP-Rule" id="MF_00185"/>
    </source>
</evidence>
<feature type="region of interest" description="Interaction with substrate tRNA" evidence="10">
    <location>
        <begin position="161"/>
        <end position="165"/>
    </location>
</feature>
<keyword evidence="7 10" id="KW-0067">ATP-binding</keyword>
<dbReference type="Gene3D" id="1.10.20.140">
    <property type="match status" value="1"/>
</dbReference>
<evidence type="ECO:0000256" key="4">
    <source>
        <dbReference type="ARBA" id="ARBA00022679"/>
    </source>
</evidence>
<dbReference type="Gene3D" id="3.40.50.300">
    <property type="entry name" value="P-loop containing nucleotide triphosphate hydrolases"/>
    <property type="match status" value="1"/>
</dbReference>
<protein>
    <recommendedName>
        <fullName evidence="10">tRNA dimethylallyltransferase</fullName>
        <ecNumber evidence="10">2.5.1.75</ecNumber>
    </recommendedName>
    <alternativeName>
        <fullName evidence="10">Dimethylallyl diphosphate:tRNA dimethylallyltransferase</fullName>
        <shortName evidence="10">DMAPP:tRNA dimethylallyltransferase</shortName>
        <shortName evidence="10">DMATase</shortName>
    </alternativeName>
    <alternativeName>
        <fullName evidence="10">Isopentenyl-diphosphate:tRNA isopentenyltransferase</fullName>
        <shortName evidence="10">IPP transferase</shortName>
        <shortName evidence="10">IPPT</shortName>
        <shortName evidence="10">IPTase</shortName>
    </alternativeName>
</protein>
<feature type="site" description="Interaction with substrate tRNA" evidence="10">
    <location>
        <position position="142"/>
    </location>
</feature>
<comment type="function">
    <text evidence="2 10 12">Catalyzes the transfer of a dimethylallyl group onto the adenine at position 37 in tRNAs that read codons beginning with uridine, leading to the formation of N6-(dimethylallyl)adenosine (i(6)A).</text>
</comment>
<evidence type="ECO:0000313" key="15">
    <source>
        <dbReference type="Proteomes" id="UP001142610"/>
    </source>
</evidence>
<comment type="subunit">
    <text evidence="10">Monomer.</text>
</comment>
<accession>A0A9X2RI01</accession>
<organism evidence="14 15">
    <name type="scientific">Parvularcula maris</name>
    <dbReference type="NCBI Taxonomy" id="2965077"/>
    <lineage>
        <taxon>Bacteria</taxon>
        <taxon>Pseudomonadati</taxon>
        <taxon>Pseudomonadota</taxon>
        <taxon>Alphaproteobacteria</taxon>
        <taxon>Parvularculales</taxon>
        <taxon>Parvularculaceae</taxon>
        <taxon>Parvularcula</taxon>
    </lineage>
</organism>
<evidence type="ECO:0000256" key="2">
    <source>
        <dbReference type="ARBA" id="ARBA00003213"/>
    </source>
</evidence>
<comment type="caution">
    <text evidence="14">The sequence shown here is derived from an EMBL/GenBank/DDBJ whole genome shotgun (WGS) entry which is preliminary data.</text>
</comment>
<feature type="site" description="Interaction with substrate tRNA" evidence="10">
    <location>
        <position position="105"/>
    </location>
</feature>
<dbReference type="InterPro" id="IPR039657">
    <property type="entry name" value="Dimethylallyltransferase"/>
</dbReference>
<name>A0A9X2RI01_9PROT</name>
<dbReference type="EMBL" id="JANIBC010000005">
    <property type="protein sequence ID" value="MCQ8185459.1"/>
    <property type="molecule type" value="Genomic_DNA"/>
</dbReference>
<evidence type="ECO:0000256" key="13">
    <source>
        <dbReference type="RuleBase" id="RU003785"/>
    </source>
</evidence>
<dbReference type="PANTHER" id="PTHR11088">
    <property type="entry name" value="TRNA DIMETHYLALLYLTRANSFERASE"/>
    <property type="match status" value="1"/>
</dbReference>
<evidence type="ECO:0000256" key="1">
    <source>
        <dbReference type="ARBA" id="ARBA00001946"/>
    </source>
</evidence>
<dbReference type="HAMAP" id="MF_00185">
    <property type="entry name" value="IPP_trans"/>
    <property type="match status" value="1"/>
</dbReference>
<evidence type="ECO:0000256" key="3">
    <source>
        <dbReference type="ARBA" id="ARBA00005842"/>
    </source>
</evidence>
<dbReference type="PANTHER" id="PTHR11088:SF60">
    <property type="entry name" value="TRNA DIMETHYLALLYLTRANSFERASE"/>
    <property type="match status" value="1"/>
</dbReference>
<evidence type="ECO:0000256" key="7">
    <source>
        <dbReference type="ARBA" id="ARBA00022840"/>
    </source>
</evidence>
<comment type="caution">
    <text evidence="10">Lacks conserved residue(s) required for the propagation of feature annotation.</text>
</comment>